<sequence>MLPLDSEFVILYLLYLSVFGYFLFQYLHSRKRVFKINLFLFFSYFTLMSIVFADAENFKCGNSLAVLFYGFLFVMLHVTLWGMINLFKWVFKKNSPL</sequence>
<dbReference type="EMBL" id="FQVQ01000009">
    <property type="protein sequence ID" value="SHF45615.1"/>
    <property type="molecule type" value="Genomic_DNA"/>
</dbReference>
<evidence type="ECO:0000256" key="1">
    <source>
        <dbReference type="SAM" id="Phobius"/>
    </source>
</evidence>
<feature type="transmembrane region" description="Helical" evidence="1">
    <location>
        <begin position="65"/>
        <end position="87"/>
    </location>
</feature>
<dbReference type="Proteomes" id="UP000184147">
    <property type="component" value="Unassembled WGS sequence"/>
</dbReference>
<dbReference type="AlphaFoldDB" id="A0A1M5BT49"/>
<keyword evidence="1" id="KW-0812">Transmembrane</keyword>
<feature type="transmembrane region" description="Helical" evidence="1">
    <location>
        <begin position="36"/>
        <end position="53"/>
    </location>
</feature>
<reference evidence="2 3" key="1">
    <citation type="submission" date="2016-11" db="EMBL/GenBank/DDBJ databases">
        <authorList>
            <person name="Jaros S."/>
            <person name="Januszkiewicz K."/>
            <person name="Wedrychowicz H."/>
        </authorList>
    </citation>
    <scope>NUCLEOTIDE SEQUENCE [LARGE SCALE GENOMIC DNA]</scope>
    <source>
        <strain evidence="2 3">DSM 25660</strain>
    </source>
</reference>
<accession>A0A1M5BT49</accession>
<gene>
    <name evidence="2" type="ORF">SAMN05444377_10981</name>
</gene>
<proteinExistence type="predicted"/>
<keyword evidence="1" id="KW-1133">Transmembrane helix</keyword>
<evidence type="ECO:0000313" key="3">
    <source>
        <dbReference type="Proteomes" id="UP000184147"/>
    </source>
</evidence>
<name>A0A1M5BT49_9FLAO</name>
<evidence type="ECO:0000313" key="2">
    <source>
        <dbReference type="EMBL" id="SHF45615.1"/>
    </source>
</evidence>
<feature type="transmembrane region" description="Helical" evidence="1">
    <location>
        <begin position="6"/>
        <end position="24"/>
    </location>
</feature>
<organism evidence="2 3">
    <name type="scientific">Flavobacterium fontis</name>
    <dbReference type="NCBI Taxonomy" id="1124188"/>
    <lineage>
        <taxon>Bacteria</taxon>
        <taxon>Pseudomonadati</taxon>
        <taxon>Bacteroidota</taxon>
        <taxon>Flavobacteriia</taxon>
        <taxon>Flavobacteriales</taxon>
        <taxon>Flavobacteriaceae</taxon>
        <taxon>Flavobacterium</taxon>
    </lineage>
</organism>
<protein>
    <submittedName>
        <fullName evidence="2">Uncharacterized protein</fullName>
    </submittedName>
</protein>
<dbReference type="STRING" id="1124188.SAMN05444377_10981"/>
<keyword evidence="3" id="KW-1185">Reference proteome</keyword>
<keyword evidence="1" id="KW-0472">Membrane</keyword>